<dbReference type="Proteomes" id="UP001596481">
    <property type="component" value="Unassembled WGS sequence"/>
</dbReference>
<evidence type="ECO:0000313" key="2">
    <source>
        <dbReference type="EMBL" id="MFC7203408.1"/>
    </source>
</evidence>
<protein>
    <submittedName>
        <fullName evidence="2">Uncharacterized protein</fullName>
    </submittedName>
</protein>
<keyword evidence="1" id="KW-0812">Transmembrane</keyword>
<gene>
    <name evidence="2" type="ORF">ACFQJC_07775</name>
</gene>
<keyword evidence="3" id="KW-1185">Reference proteome</keyword>
<keyword evidence="1" id="KW-0472">Membrane</keyword>
<comment type="caution">
    <text evidence="2">The sequence shown here is derived from an EMBL/GenBank/DDBJ whole genome shotgun (WGS) entry which is preliminary data.</text>
</comment>
<keyword evidence="1" id="KW-1133">Transmembrane helix</keyword>
<evidence type="ECO:0000313" key="3">
    <source>
        <dbReference type="Proteomes" id="UP001596481"/>
    </source>
</evidence>
<evidence type="ECO:0000256" key="1">
    <source>
        <dbReference type="SAM" id="Phobius"/>
    </source>
</evidence>
<accession>A0ABD5ZET1</accession>
<name>A0ABD5ZET1_9EURY</name>
<dbReference type="EMBL" id="JBHTAA010000005">
    <property type="protein sequence ID" value="MFC7203408.1"/>
    <property type="molecule type" value="Genomic_DNA"/>
</dbReference>
<dbReference type="AlphaFoldDB" id="A0ABD5ZET1"/>
<proteinExistence type="predicted"/>
<dbReference type="RefSeq" id="WP_390222751.1">
    <property type="nucleotide sequence ID" value="NZ_JBHTAA010000005.1"/>
</dbReference>
<feature type="transmembrane region" description="Helical" evidence="1">
    <location>
        <begin position="32"/>
        <end position="48"/>
    </location>
</feature>
<organism evidence="2 3">
    <name type="scientific">Haloferax namakaokahaiae</name>
    <dbReference type="NCBI Taxonomy" id="1748331"/>
    <lineage>
        <taxon>Archaea</taxon>
        <taxon>Methanobacteriati</taxon>
        <taxon>Methanobacteriota</taxon>
        <taxon>Stenosarchaea group</taxon>
        <taxon>Halobacteria</taxon>
        <taxon>Halobacteriales</taxon>
        <taxon>Haloferacaceae</taxon>
        <taxon>Haloferax</taxon>
    </lineage>
</organism>
<reference evidence="2 3" key="1">
    <citation type="journal article" date="2019" name="Int. J. Syst. Evol. Microbiol.">
        <title>The Global Catalogue of Microorganisms (GCM) 10K type strain sequencing project: providing services to taxonomists for standard genome sequencing and annotation.</title>
        <authorList>
            <consortium name="The Broad Institute Genomics Platform"/>
            <consortium name="The Broad Institute Genome Sequencing Center for Infectious Disease"/>
            <person name="Wu L."/>
            <person name="Ma J."/>
        </authorList>
    </citation>
    <scope>NUCLEOTIDE SEQUENCE [LARGE SCALE GENOMIC DNA]</scope>
    <source>
        <strain evidence="2 3">DSM 29988</strain>
    </source>
</reference>
<sequence>MTPVRTAGVLVTVLGAVGYALAVTVAYPGRAFTVTALMVGLTLWAVGGESS</sequence>